<feature type="transmembrane region" description="Helical" evidence="11">
    <location>
        <begin position="91"/>
        <end position="111"/>
    </location>
</feature>
<feature type="transmembrane region" description="Helical" evidence="11">
    <location>
        <begin position="39"/>
        <end position="61"/>
    </location>
</feature>
<comment type="function">
    <text evidence="9">Part of the ABC transporter complex LsrABCD involved in autoinducer 2 (AI-2) import. Probably responsible for the translocation of the substrate across the membrane.</text>
</comment>
<feature type="transmembrane region" description="Helical" evidence="11">
    <location>
        <begin position="270"/>
        <end position="290"/>
    </location>
</feature>
<comment type="subcellular location">
    <subcellularLocation>
        <location evidence="1">Cell membrane</location>
        <topology evidence="1">Multi-pass membrane protein</topology>
    </subcellularLocation>
</comment>
<dbReference type="KEGG" id="alam:RT761_00694"/>
<feature type="transmembrane region" description="Helical" evidence="11">
    <location>
        <begin position="67"/>
        <end position="84"/>
    </location>
</feature>
<dbReference type="GO" id="GO:0005886">
    <property type="term" value="C:plasma membrane"/>
    <property type="evidence" value="ECO:0007669"/>
    <property type="project" value="UniProtKB-SubCell"/>
</dbReference>
<dbReference type="EMBL" id="CP065383">
    <property type="protein sequence ID" value="QPM67491.1"/>
    <property type="molecule type" value="Genomic_DNA"/>
</dbReference>
<dbReference type="RefSeq" id="WP_218112692.1">
    <property type="nucleotide sequence ID" value="NZ_CP065383.1"/>
</dbReference>
<dbReference type="CDD" id="cd06579">
    <property type="entry name" value="TM_PBP1_transp_AraH_like"/>
    <property type="match status" value="1"/>
</dbReference>
<dbReference type="InterPro" id="IPR001851">
    <property type="entry name" value="ABC_transp_permease"/>
</dbReference>
<dbReference type="Pfam" id="PF02653">
    <property type="entry name" value="BPD_transp_2"/>
    <property type="match status" value="1"/>
</dbReference>
<name>A0A7T1AK99_ATRLM</name>
<evidence type="ECO:0000256" key="6">
    <source>
        <dbReference type="ARBA" id="ARBA00022692"/>
    </source>
</evidence>
<keyword evidence="13" id="KW-1185">Reference proteome</keyword>
<feature type="transmembrane region" description="Helical" evidence="11">
    <location>
        <begin position="131"/>
        <end position="152"/>
    </location>
</feature>
<accession>A0A7T1AK99</accession>
<gene>
    <name evidence="12" type="primary">alsC_1</name>
    <name evidence="12" type="ORF">RT761_00694</name>
</gene>
<evidence type="ECO:0000313" key="12">
    <source>
        <dbReference type="EMBL" id="QPM67491.1"/>
    </source>
</evidence>
<keyword evidence="7 11" id="KW-1133">Transmembrane helix</keyword>
<evidence type="ECO:0000256" key="5">
    <source>
        <dbReference type="ARBA" id="ARBA00022519"/>
    </source>
</evidence>
<keyword evidence="4" id="KW-1003">Cell membrane</keyword>
<sequence>MKKKNFLLFFLDNLIWFIDIGLIIAFVSIQPTLIMPKNLISMIYSVSMLGFLVLAQAIVLISGNFDLSVGAIAGFSSVIAALTFERWIPGLPAPLLILIMLFVGVAVGFYNGFFIAKLNINPFLQTLGTNILFYGLMLILGGGTLFTIPSGIITPGGGMVGKSFVPIAVPFLIIIAILVHYLLSLTPLGRKIYAVGSNKEASRACGINVEKTIMSVFILSGLLSSIGGLIYTGYMSCVTMDMAQNDLFSSFAGAIIGGVALTGGRGKISGVFGGILLLGILEIGLTILRVPATWRQAMNGLVLVAAILINTYQAKWKGIVLAR</sequence>
<comment type="subunit">
    <text evidence="2">The complex is composed of two ATP-binding proteins (LsrA), two transmembrane proteins (LsrC and LsrD) and a solute-binding protein (LsrB).</text>
</comment>
<evidence type="ECO:0000256" key="9">
    <source>
        <dbReference type="ARBA" id="ARBA00025439"/>
    </source>
</evidence>
<evidence type="ECO:0000256" key="11">
    <source>
        <dbReference type="SAM" id="Phobius"/>
    </source>
</evidence>
<dbReference type="GO" id="GO:0022857">
    <property type="term" value="F:transmembrane transporter activity"/>
    <property type="evidence" value="ECO:0007669"/>
    <property type="project" value="InterPro"/>
</dbReference>
<evidence type="ECO:0000313" key="13">
    <source>
        <dbReference type="Proteomes" id="UP000594463"/>
    </source>
</evidence>
<evidence type="ECO:0000256" key="1">
    <source>
        <dbReference type="ARBA" id="ARBA00004651"/>
    </source>
</evidence>
<feature type="transmembrane region" description="Helical" evidence="11">
    <location>
        <begin position="213"/>
        <end position="234"/>
    </location>
</feature>
<evidence type="ECO:0000256" key="4">
    <source>
        <dbReference type="ARBA" id="ARBA00022475"/>
    </source>
</evidence>
<evidence type="ECO:0000256" key="7">
    <source>
        <dbReference type="ARBA" id="ARBA00022989"/>
    </source>
</evidence>
<feature type="transmembrane region" description="Helical" evidence="11">
    <location>
        <begin position="164"/>
        <end position="183"/>
    </location>
</feature>
<dbReference type="PANTHER" id="PTHR32196">
    <property type="entry name" value="ABC TRANSPORTER PERMEASE PROTEIN YPHD-RELATED-RELATED"/>
    <property type="match status" value="1"/>
</dbReference>
<keyword evidence="3" id="KW-0813">Transport</keyword>
<evidence type="ECO:0000256" key="8">
    <source>
        <dbReference type="ARBA" id="ARBA00023136"/>
    </source>
</evidence>
<evidence type="ECO:0000256" key="3">
    <source>
        <dbReference type="ARBA" id="ARBA00022448"/>
    </source>
</evidence>
<reference evidence="12 13" key="1">
    <citation type="journal article" date="2021" name="Nat. Commun.">
        <title>Isolation of a member of the candidate phylum Atribacteria reveals a unique cell membrane structure.</title>
        <authorList>
            <person name="Taiki K."/>
            <person name="Nobu M.K."/>
            <person name="Kusada H."/>
            <person name="Meng X.-Y."/>
            <person name="Hosoki N."/>
            <person name="Uematsu K."/>
            <person name="Yoshioka H."/>
            <person name="Kamagata Y."/>
            <person name="Tamaki H."/>
        </authorList>
    </citation>
    <scope>NUCLEOTIDE SEQUENCE [LARGE SCALE GENOMIC DNA]</scope>
    <source>
        <strain evidence="12 13">RT761</strain>
    </source>
</reference>
<dbReference type="AlphaFoldDB" id="A0A7T1AK99"/>
<dbReference type="PANTHER" id="PTHR32196:SF71">
    <property type="entry name" value="AUTOINDUCER 2 IMPORT SYSTEM PERMEASE PROTEIN LSRD"/>
    <property type="match status" value="1"/>
</dbReference>
<keyword evidence="6 11" id="KW-0812">Transmembrane</keyword>
<evidence type="ECO:0000256" key="10">
    <source>
        <dbReference type="ARBA" id="ARBA00039381"/>
    </source>
</evidence>
<keyword evidence="8 11" id="KW-0472">Membrane</keyword>
<protein>
    <recommendedName>
        <fullName evidence="10">Autoinducer 2 import system permease protein LsrD</fullName>
    </recommendedName>
</protein>
<dbReference type="Proteomes" id="UP000594463">
    <property type="component" value="Chromosome"/>
</dbReference>
<feature type="transmembrane region" description="Helical" evidence="11">
    <location>
        <begin position="6"/>
        <end position="27"/>
    </location>
</feature>
<evidence type="ECO:0000256" key="2">
    <source>
        <dbReference type="ARBA" id="ARBA00011262"/>
    </source>
</evidence>
<keyword evidence="5" id="KW-0997">Cell inner membrane</keyword>
<feature type="transmembrane region" description="Helical" evidence="11">
    <location>
        <begin position="297"/>
        <end position="314"/>
    </location>
</feature>
<proteinExistence type="predicted"/>
<organism evidence="12 13">
    <name type="scientific">Atribacter laminatus</name>
    <dbReference type="NCBI Taxonomy" id="2847778"/>
    <lineage>
        <taxon>Bacteria</taxon>
        <taxon>Pseudomonadati</taxon>
        <taxon>Atribacterota</taxon>
        <taxon>Atribacteria</taxon>
        <taxon>Atribacterales</taxon>
        <taxon>Atribacteraceae</taxon>
        <taxon>Atribacter</taxon>
    </lineage>
</organism>